<evidence type="ECO:0000256" key="8">
    <source>
        <dbReference type="SAM" id="MobiDB-lite"/>
    </source>
</evidence>
<dbReference type="PANTHER" id="PTHR43744">
    <property type="entry name" value="ABC TRANSPORTER PERMEASE PROTEIN MG189-RELATED-RELATED"/>
    <property type="match status" value="1"/>
</dbReference>
<organism evidence="10 11">
    <name type="scientific">Arthrobacter citreus</name>
    <dbReference type="NCBI Taxonomy" id="1670"/>
    <lineage>
        <taxon>Bacteria</taxon>
        <taxon>Bacillati</taxon>
        <taxon>Actinomycetota</taxon>
        <taxon>Actinomycetes</taxon>
        <taxon>Micrococcales</taxon>
        <taxon>Micrococcaceae</taxon>
        <taxon>Arthrobacter</taxon>
    </lineage>
</organism>
<keyword evidence="5 7" id="KW-1133">Transmembrane helix</keyword>
<evidence type="ECO:0000256" key="5">
    <source>
        <dbReference type="ARBA" id="ARBA00022989"/>
    </source>
</evidence>
<dbReference type="SUPFAM" id="SSF161098">
    <property type="entry name" value="MetI-like"/>
    <property type="match status" value="1"/>
</dbReference>
<keyword evidence="11" id="KW-1185">Reference proteome</keyword>
<dbReference type="RefSeq" id="WP_342022504.1">
    <property type="nucleotide sequence ID" value="NZ_CP151657.1"/>
</dbReference>
<dbReference type="CDD" id="cd06261">
    <property type="entry name" value="TM_PBP2"/>
    <property type="match status" value="1"/>
</dbReference>
<protein>
    <submittedName>
        <fullName evidence="10">Carbohydrate ABC transporter permease</fullName>
    </submittedName>
</protein>
<proteinExistence type="inferred from homology"/>
<feature type="transmembrane region" description="Helical" evidence="7">
    <location>
        <begin position="284"/>
        <end position="304"/>
    </location>
</feature>
<feature type="region of interest" description="Disordered" evidence="8">
    <location>
        <begin position="1"/>
        <end position="45"/>
    </location>
</feature>
<keyword evidence="6 7" id="KW-0472">Membrane</keyword>
<feature type="compositionally biased region" description="Low complexity" evidence="8">
    <location>
        <begin position="1"/>
        <end position="22"/>
    </location>
</feature>
<feature type="transmembrane region" description="Helical" evidence="7">
    <location>
        <begin position="151"/>
        <end position="172"/>
    </location>
</feature>
<dbReference type="InterPro" id="IPR035906">
    <property type="entry name" value="MetI-like_sf"/>
</dbReference>
<evidence type="ECO:0000256" key="1">
    <source>
        <dbReference type="ARBA" id="ARBA00004651"/>
    </source>
</evidence>
<evidence type="ECO:0000313" key="10">
    <source>
        <dbReference type="EMBL" id="WZP14848.1"/>
    </source>
</evidence>
<gene>
    <name evidence="10" type="ORF">AAE021_11700</name>
</gene>
<dbReference type="EMBL" id="CP151657">
    <property type="protein sequence ID" value="WZP14848.1"/>
    <property type="molecule type" value="Genomic_DNA"/>
</dbReference>
<evidence type="ECO:0000313" key="11">
    <source>
        <dbReference type="Proteomes" id="UP001448858"/>
    </source>
</evidence>
<dbReference type="PANTHER" id="PTHR43744:SF8">
    <property type="entry name" value="SN-GLYCEROL-3-PHOSPHATE TRANSPORT SYSTEM PERMEASE PROTEIN UGPE"/>
    <property type="match status" value="1"/>
</dbReference>
<evidence type="ECO:0000256" key="6">
    <source>
        <dbReference type="ARBA" id="ARBA00023136"/>
    </source>
</evidence>
<sequence>MSRTTAPTPAPAPVTRAAGTRTADIRAAGTKAPVGRKPPAAPRRQRRPLTLGRVLTYLGLSAGAAVVLFPVYFGFVGSFMGPGDINSYPASLWPLDGFRLENFTGALDSIPLVRQYGNSVVMAGLITLGQLLTSLLAAYALVFLKVRWRAFWFALFLCSMMVPSEAIIIPNYLTMSSTGLINTIPALVLPFLAHGFGIFLLRQAFMSFPMELWEAARIDGAGHFRFLFSVLVPLSKPTLAALGIWSFLSAWNMYFWPLLVTQTPEMQTIQIGITQLRSADNFNAGLVLAGTVLAIIPTLLLVVFGQRFIVRGLTAGSIK</sequence>
<feature type="transmembrane region" description="Helical" evidence="7">
    <location>
        <begin position="184"/>
        <end position="205"/>
    </location>
</feature>
<dbReference type="PROSITE" id="PS50928">
    <property type="entry name" value="ABC_TM1"/>
    <property type="match status" value="1"/>
</dbReference>
<reference evidence="10 11" key="1">
    <citation type="submission" date="2024-04" db="EMBL/GenBank/DDBJ databases">
        <title>Arthrobacter sp. from Plains bison fecal sample.</title>
        <authorList>
            <person name="Ruzzini A."/>
        </authorList>
    </citation>
    <scope>NUCLEOTIDE SEQUENCE [LARGE SCALE GENOMIC DNA]</scope>
    <source>
        <strain evidence="10 11">EINP1</strain>
    </source>
</reference>
<name>A0ABZ2ZRP5_9MICC</name>
<evidence type="ECO:0000256" key="2">
    <source>
        <dbReference type="ARBA" id="ARBA00022448"/>
    </source>
</evidence>
<evidence type="ECO:0000256" key="3">
    <source>
        <dbReference type="ARBA" id="ARBA00022475"/>
    </source>
</evidence>
<feature type="transmembrane region" description="Helical" evidence="7">
    <location>
        <begin position="120"/>
        <end position="144"/>
    </location>
</feature>
<keyword evidence="2 7" id="KW-0813">Transport</keyword>
<dbReference type="InterPro" id="IPR000515">
    <property type="entry name" value="MetI-like"/>
</dbReference>
<dbReference type="Gene3D" id="1.10.3720.10">
    <property type="entry name" value="MetI-like"/>
    <property type="match status" value="1"/>
</dbReference>
<comment type="similarity">
    <text evidence="7">Belongs to the binding-protein-dependent transport system permease family.</text>
</comment>
<feature type="domain" description="ABC transmembrane type-1" evidence="9">
    <location>
        <begin position="116"/>
        <end position="305"/>
    </location>
</feature>
<dbReference type="Pfam" id="PF00528">
    <property type="entry name" value="BPD_transp_1"/>
    <property type="match status" value="1"/>
</dbReference>
<accession>A0ABZ2ZRP5</accession>
<dbReference type="Proteomes" id="UP001448858">
    <property type="component" value="Chromosome"/>
</dbReference>
<evidence type="ECO:0000256" key="7">
    <source>
        <dbReference type="RuleBase" id="RU363032"/>
    </source>
</evidence>
<feature type="transmembrane region" description="Helical" evidence="7">
    <location>
        <begin position="54"/>
        <end position="75"/>
    </location>
</feature>
<feature type="transmembrane region" description="Helical" evidence="7">
    <location>
        <begin position="226"/>
        <end position="248"/>
    </location>
</feature>
<comment type="subcellular location">
    <subcellularLocation>
        <location evidence="1 7">Cell membrane</location>
        <topology evidence="1 7">Multi-pass membrane protein</topology>
    </subcellularLocation>
</comment>
<keyword evidence="4 7" id="KW-0812">Transmembrane</keyword>
<keyword evidence="3" id="KW-1003">Cell membrane</keyword>
<evidence type="ECO:0000259" key="9">
    <source>
        <dbReference type="PROSITE" id="PS50928"/>
    </source>
</evidence>
<evidence type="ECO:0000256" key="4">
    <source>
        <dbReference type="ARBA" id="ARBA00022692"/>
    </source>
</evidence>